<comment type="caution">
    <text evidence="2">The sequence shown here is derived from an EMBL/GenBank/DDBJ whole genome shotgun (WGS) entry which is preliminary data.</text>
</comment>
<evidence type="ECO:0000313" key="3">
    <source>
        <dbReference type="Proteomes" id="UP001501736"/>
    </source>
</evidence>
<feature type="compositionally biased region" description="Low complexity" evidence="1">
    <location>
        <begin position="279"/>
        <end position="292"/>
    </location>
</feature>
<gene>
    <name evidence="2" type="ORF">GCM10020260_16720</name>
</gene>
<dbReference type="Pfam" id="PF13195">
    <property type="entry name" value="DUF4011"/>
    <property type="match status" value="1"/>
</dbReference>
<proteinExistence type="predicted"/>
<evidence type="ECO:0000256" key="1">
    <source>
        <dbReference type="SAM" id="MobiDB-lite"/>
    </source>
</evidence>
<feature type="compositionally biased region" description="Low complexity" evidence="1">
    <location>
        <begin position="1311"/>
        <end position="1323"/>
    </location>
</feature>
<feature type="compositionally biased region" description="Gly residues" evidence="1">
    <location>
        <begin position="684"/>
        <end position="695"/>
    </location>
</feature>
<feature type="region of interest" description="Disordered" evidence="1">
    <location>
        <begin position="1"/>
        <end position="40"/>
    </location>
</feature>
<keyword evidence="3" id="KW-1185">Reference proteome</keyword>
<dbReference type="Gene3D" id="3.40.50.300">
    <property type="entry name" value="P-loop containing nucleotide triphosphate hydrolases"/>
    <property type="match status" value="1"/>
</dbReference>
<name>A0ABP6REU6_9MICC</name>
<dbReference type="EMBL" id="BAAAYG010000005">
    <property type="protein sequence ID" value="GAA3285012.1"/>
    <property type="molecule type" value="Genomic_DNA"/>
</dbReference>
<dbReference type="Proteomes" id="UP001501736">
    <property type="component" value="Unassembled WGS sequence"/>
</dbReference>
<evidence type="ECO:0008006" key="4">
    <source>
        <dbReference type="Google" id="ProtNLM"/>
    </source>
</evidence>
<accession>A0ABP6REU6</accession>
<feature type="region of interest" description="Disordered" evidence="1">
    <location>
        <begin position="683"/>
        <end position="702"/>
    </location>
</feature>
<sequence length="1346" mass="145882">MSRDDTSTAGSAVHEDLVSAARTEQTVDHAAGRADDVADPADPVGAWAESLDSGADNDTMLRFTPSRQNAVDLTDANSSGQMQLFAGRRTRLSTLLNEDAAFAAGREAAAAIRAKVREMSEERGIDVGHLAAGVASWTEETAAGAEQFTAPVMLVPVSLRPRPDGDDFEVQFTAPARLNPALARHLADRHGLVLDPAEFEVAGYATARFDPSRTSELLDRLAARRAGESEDGDGALGSLQVWRQVYLSTFADVSGLGRPAGLDSSHPVLRALAASEPLSQPEADAEAQAAPSLDDRDPQDERLVVDADADQQAVLDAVAAGQSMVVSAPPGTGQTQTAVNAVAALAWAGKRTLVVSERAAAVEEFTRRLSQARLGTLALQVPASTTTEDLRQQLIRAIKRVERSEPPRLTGLQERLRERRHELVDHVDSLHQVRSRWSCSPYQAMQALAALTSLNPAPSTSVRLKRSVLDTTVDRSQVTVKLARAAELGAFSAETRRSPWYNARPRNRQETDDAAALVARLREELPQLKGHMETAAAVTGLRPGTSFSDWHAQVMLFQRVQESLGKFAHDVYTKPVDDLIAATAPGWWRKQHGVEMTSIARSRLRRVAKEYIRPGVSIHDLHSSLVEVQTEREEWAEHAVDEVRPKVPKNLDRLADAVGAVQAHLEKLVEVLDPDVAERHLHGVAGGSEPVGGDGAADSADSGRRTLLDIPFARMVDVVEALAEDQEPLETLPERTLVTEQLREQGFRELMEDLAEREVPAERVADELELAWWQSTLEAMISGDDYLAMTSGENLRRIEEEFRAADAAHIEAGARRLDHSLSVRWKSAVEAHPQAAARLKELLRDGSPTVAALDEVADELVQPLVPVWTSSPLGLVEQFPEDLRADAVVLLDAESLSTASALGAITRGAQVVAFGDPATGAPKPLQISADPTAPAVDREVPESILDRLARVLPVHRLRRVHRGVDQELTEQLSEEVYDGDLMRLPDAAQLTGQGRRLTVESLAESSAVPSAGDVPDSPTREVNRVVDMVFDHIRSRRDASLAVITGSERHARRVADALKVNLANHSWARGFFEAEGRERFVVAPVERAHHLVRDQVIFSLGFGRGVSGDPVREFGALSGPRGREYAAVAATRAREQLRLVTSLTPEQLDVASLDPGAALVMRLVDRGLRGGGNPTASATLTDPLVMDLVDRIRARGGRVEDGFHGTLDLAACPRKISPQVPVTPVAMVSDGTDGYAAMSVRERSRQNPEQFEQLGWTHVVLWTIEVFTDPARCTETVAEKVGLAAGPEFAEHGRIALKTTGALADREPEEAVGARVRFGGAADVGDEDSRRRATTEPSPRQRGRTS</sequence>
<feature type="region of interest" description="Disordered" evidence="1">
    <location>
        <begin position="277"/>
        <end position="297"/>
    </location>
</feature>
<feature type="region of interest" description="Disordered" evidence="1">
    <location>
        <begin position="1305"/>
        <end position="1346"/>
    </location>
</feature>
<protein>
    <recommendedName>
        <fullName evidence="4">DUF4011 domain-containing protein</fullName>
    </recommendedName>
</protein>
<evidence type="ECO:0000313" key="2">
    <source>
        <dbReference type="EMBL" id="GAA3285012.1"/>
    </source>
</evidence>
<dbReference type="SUPFAM" id="SSF52540">
    <property type="entry name" value="P-loop containing nucleoside triphosphate hydrolases"/>
    <property type="match status" value="1"/>
</dbReference>
<organism evidence="2 3">
    <name type="scientific">Nesterenkonia halobia</name>
    <dbReference type="NCBI Taxonomy" id="37922"/>
    <lineage>
        <taxon>Bacteria</taxon>
        <taxon>Bacillati</taxon>
        <taxon>Actinomycetota</taxon>
        <taxon>Actinomycetes</taxon>
        <taxon>Micrococcales</taxon>
        <taxon>Micrococcaceae</taxon>
        <taxon>Nesterenkonia</taxon>
    </lineage>
</organism>
<dbReference type="RefSeq" id="WP_344720184.1">
    <property type="nucleotide sequence ID" value="NZ_BAAAYG010000005.1"/>
</dbReference>
<dbReference type="InterPro" id="IPR025103">
    <property type="entry name" value="DUF4011"/>
</dbReference>
<reference evidence="3" key="1">
    <citation type="journal article" date="2019" name="Int. J. Syst. Evol. Microbiol.">
        <title>The Global Catalogue of Microorganisms (GCM) 10K type strain sequencing project: providing services to taxonomists for standard genome sequencing and annotation.</title>
        <authorList>
            <consortium name="The Broad Institute Genomics Platform"/>
            <consortium name="The Broad Institute Genome Sequencing Center for Infectious Disease"/>
            <person name="Wu L."/>
            <person name="Ma J."/>
        </authorList>
    </citation>
    <scope>NUCLEOTIDE SEQUENCE [LARGE SCALE GENOMIC DNA]</scope>
    <source>
        <strain evidence="3">JCM 11483</strain>
    </source>
</reference>
<feature type="compositionally biased region" description="Basic and acidic residues" evidence="1">
    <location>
        <begin position="25"/>
        <end position="36"/>
    </location>
</feature>
<dbReference type="InterPro" id="IPR027417">
    <property type="entry name" value="P-loop_NTPase"/>
</dbReference>